<dbReference type="EMBL" id="JACHCB010000002">
    <property type="protein sequence ID" value="MBB6108601.1"/>
    <property type="molecule type" value="Genomic_DNA"/>
</dbReference>
<feature type="transmembrane region" description="Helical" evidence="9">
    <location>
        <begin position="5"/>
        <end position="23"/>
    </location>
</feature>
<evidence type="ECO:0000256" key="6">
    <source>
        <dbReference type="ARBA" id="ARBA00023002"/>
    </source>
</evidence>
<dbReference type="InterPro" id="IPR051395">
    <property type="entry name" value="Cytochrome_c_Peroxidase/MauG"/>
</dbReference>
<keyword evidence="9" id="KW-1133">Transmembrane helix</keyword>
<name>A0ABR6PK37_9SPHI</name>
<dbReference type="PIRSF" id="PIRSF000294">
    <property type="entry name" value="Cytochrome-c_peroxidase"/>
    <property type="match status" value="1"/>
</dbReference>
<keyword evidence="12" id="KW-1185">Reference proteome</keyword>
<keyword evidence="6 11" id="KW-0560">Oxidoreductase</keyword>
<keyword evidence="2 8" id="KW-0349">Heme</keyword>
<dbReference type="InterPro" id="IPR036909">
    <property type="entry name" value="Cyt_c-like_dom_sf"/>
</dbReference>
<protein>
    <submittedName>
        <fullName evidence="11">Cytochrome c peroxidase</fullName>
        <ecNumber evidence="11">1.11.1.5</ecNumber>
    </submittedName>
</protein>
<keyword evidence="9" id="KW-0812">Transmembrane</keyword>
<keyword evidence="4" id="KW-0732">Signal</keyword>
<dbReference type="RefSeq" id="WP_076370986.1">
    <property type="nucleotide sequence ID" value="NZ_FTMG01000002.1"/>
</dbReference>
<dbReference type="PANTHER" id="PTHR30600">
    <property type="entry name" value="CYTOCHROME C PEROXIDASE-RELATED"/>
    <property type="match status" value="1"/>
</dbReference>
<evidence type="ECO:0000313" key="11">
    <source>
        <dbReference type="EMBL" id="MBB6108601.1"/>
    </source>
</evidence>
<proteinExistence type="predicted"/>
<keyword evidence="11" id="KW-0575">Peroxidase</keyword>
<dbReference type="GO" id="GO:0004130">
    <property type="term" value="F:cytochrome-c peroxidase activity"/>
    <property type="evidence" value="ECO:0007669"/>
    <property type="project" value="UniProtKB-EC"/>
</dbReference>
<dbReference type="InterPro" id="IPR004852">
    <property type="entry name" value="Di-haem_cyt_c_peroxidsae"/>
</dbReference>
<dbReference type="EC" id="1.11.1.5" evidence="11"/>
<comment type="subcellular location">
    <subcellularLocation>
        <location evidence="1">Periplasm</location>
    </subcellularLocation>
</comment>
<feature type="domain" description="Cytochrome c" evidence="10">
    <location>
        <begin position="214"/>
        <end position="338"/>
    </location>
</feature>
<evidence type="ECO:0000256" key="5">
    <source>
        <dbReference type="ARBA" id="ARBA00022764"/>
    </source>
</evidence>
<evidence type="ECO:0000259" key="10">
    <source>
        <dbReference type="PROSITE" id="PS51007"/>
    </source>
</evidence>
<organism evidence="11 12">
    <name type="scientific">Mucilaginibacter lappiensis</name>
    <dbReference type="NCBI Taxonomy" id="354630"/>
    <lineage>
        <taxon>Bacteria</taxon>
        <taxon>Pseudomonadati</taxon>
        <taxon>Bacteroidota</taxon>
        <taxon>Sphingobacteriia</taxon>
        <taxon>Sphingobacteriales</taxon>
        <taxon>Sphingobacteriaceae</taxon>
        <taxon>Mucilaginibacter</taxon>
    </lineage>
</organism>
<dbReference type="SUPFAM" id="SSF46626">
    <property type="entry name" value="Cytochrome c"/>
    <property type="match status" value="2"/>
</dbReference>
<comment type="caution">
    <text evidence="11">The sequence shown here is derived from an EMBL/GenBank/DDBJ whole genome shotgun (WGS) entry which is preliminary data.</text>
</comment>
<evidence type="ECO:0000256" key="9">
    <source>
        <dbReference type="SAM" id="Phobius"/>
    </source>
</evidence>
<evidence type="ECO:0000256" key="3">
    <source>
        <dbReference type="ARBA" id="ARBA00022723"/>
    </source>
</evidence>
<keyword evidence="9" id="KW-0472">Membrane</keyword>
<keyword evidence="3 8" id="KW-0479">Metal-binding</keyword>
<keyword evidence="5" id="KW-0574">Periplasm</keyword>
<evidence type="ECO:0000256" key="2">
    <source>
        <dbReference type="ARBA" id="ARBA00022617"/>
    </source>
</evidence>
<gene>
    <name evidence="11" type="ORF">HDF23_001336</name>
</gene>
<reference evidence="11 12" key="1">
    <citation type="submission" date="2020-08" db="EMBL/GenBank/DDBJ databases">
        <title>Genomic Encyclopedia of Type Strains, Phase IV (KMG-V): Genome sequencing to study the core and pangenomes of soil and plant-associated prokaryotes.</title>
        <authorList>
            <person name="Whitman W."/>
        </authorList>
    </citation>
    <scope>NUCLEOTIDE SEQUENCE [LARGE SCALE GENOMIC DNA]</scope>
    <source>
        <strain evidence="11 12">ANJLi2</strain>
    </source>
</reference>
<keyword evidence="7 8" id="KW-0408">Iron</keyword>
<dbReference type="Pfam" id="PF03150">
    <property type="entry name" value="CCP_MauG"/>
    <property type="match status" value="1"/>
</dbReference>
<dbReference type="Gene3D" id="1.10.760.10">
    <property type="entry name" value="Cytochrome c-like domain"/>
    <property type="match status" value="2"/>
</dbReference>
<evidence type="ECO:0000313" key="12">
    <source>
        <dbReference type="Proteomes" id="UP000541583"/>
    </source>
</evidence>
<evidence type="ECO:0000256" key="4">
    <source>
        <dbReference type="ARBA" id="ARBA00022729"/>
    </source>
</evidence>
<evidence type="ECO:0000256" key="8">
    <source>
        <dbReference type="PROSITE-ProRule" id="PRU00433"/>
    </source>
</evidence>
<dbReference type="InterPro" id="IPR026259">
    <property type="entry name" value="MauG/Cytc_peroxidase"/>
</dbReference>
<dbReference type="Proteomes" id="UP000541583">
    <property type="component" value="Unassembled WGS sequence"/>
</dbReference>
<sequence length="351" mass="39952">MKKKLIIIILLINLIIGYFAYTLRPTEIDYNAREAKAAFSVPGNFPKPTYDFRGNKVTPAGFKLGRILFYDRQLSLDQSISCGTCHQSFAAFSNLNLPVSRGIKGCTGTRNAPALFNLAWQQGFMWDGRIDQFKLTSHNAIINPCEMANDPDQISKRLQALKVYPVLFQEAFSDSTIKSKYILNALVQFMAMLVSANSKYDKYVRKEPGGNFNEEELQGYTLFKQKCSSCHQEPLFTDRSYRNNGLDIRSLDKGRDSLTHTAKDFGKFRVPSLRNVEVTAPYMHDGRFPTLNEVLAHYDHGVEPNPNLDPELKRNGKLGIVLNLKEQNKILAFLKTLTDKEFINDKRFQTP</sequence>
<dbReference type="InterPro" id="IPR009056">
    <property type="entry name" value="Cyt_c-like_dom"/>
</dbReference>
<evidence type="ECO:0000256" key="7">
    <source>
        <dbReference type="ARBA" id="ARBA00023004"/>
    </source>
</evidence>
<dbReference type="PROSITE" id="PS51007">
    <property type="entry name" value="CYTC"/>
    <property type="match status" value="1"/>
</dbReference>
<accession>A0ABR6PK37</accession>
<evidence type="ECO:0000256" key="1">
    <source>
        <dbReference type="ARBA" id="ARBA00004418"/>
    </source>
</evidence>